<dbReference type="EMBL" id="MLCB01000161">
    <property type="protein sequence ID" value="OJI92924.1"/>
    <property type="molecule type" value="Genomic_DNA"/>
</dbReference>
<evidence type="ECO:0000256" key="7">
    <source>
        <dbReference type="RuleBase" id="RU363032"/>
    </source>
</evidence>
<evidence type="ECO:0000256" key="1">
    <source>
        <dbReference type="ARBA" id="ARBA00004651"/>
    </source>
</evidence>
<accession>A0A1L9NUU4</accession>
<dbReference type="Gene3D" id="1.10.3720.10">
    <property type="entry name" value="MetI-like"/>
    <property type="match status" value="1"/>
</dbReference>
<proteinExistence type="inferred from homology"/>
<evidence type="ECO:0000256" key="6">
    <source>
        <dbReference type="ARBA" id="ARBA00023136"/>
    </source>
</evidence>
<organism evidence="9 10">
    <name type="scientific">Planktotalea frisia</name>
    <dbReference type="NCBI Taxonomy" id="696762"/>
    <lineage>
        <taxon>Bacteria</taxon>
        <taxon>Pseudomonadati</taxon>
        <taxon>Pseudomonadota</taxon>
        <taxon>Alphaproteobacteria</taxon>
        <taxon>Rhodobacterales</taxon>
        <taxon>Paracoccaceae</taxon>
        <taxon>Planktotalea</taxon>
    </lineage>
</organism>
<dbReference type="InterPro" id="IPR000515">
    <property type="entry name" value="MetI-like"/>
</dbReference>
<dbReference type="GO" id="GO:0005886">
    <property type="term" value="C:plasma membrane"/>
    <property type="evidence" value="ECO:0007669"/>
    <property type="project" value="UniProtKB-SubCell"/>
</dbReference>
<feature type="transmembrane region" description="Helical" evidence="7">
    <location>
        <begin position="135"/>
        <end position="161"/>
    </location>
</feature>
<keyword evidence="10" id="KW-1185">Reference proteome</keyword>
<dbReference type="PROSITE" id="PS50928">
    <property type="entry name" value="ABC_TM1"/>
    <property type="match status" value="1"/>
</dbReference>
<dbReference type="CDD" id="cd06261">
    <property type="entry name" value="TM_PBP2"/>
    <property type="match status" value="1"/>
</dbReference>
<feature type="transmembrane region" description="Helical" evidence="7">
    <location>
        <begin position="235"/>
        <end position="261"/>
    </location>
</feature>
<keyword evidence="2 7" id="KW-0813">Transport</keyword>
<evidence type="ECO:0000259" key="8">
    <source>
        <dbReference type="PROSITE" id="PS50928"/>
    </source>
</evidence>
<evidence type="ECO:0000256" key="2">
    <source>
        <dbReference type="ARBA" id="ARBA00022448"/>
    </source>
</evidence>
<evidence type="ECO:0000313" key="9">
    <source>
        <dbReference type="EMBL" id="OJI92924.1"/>
    </source>
</evidence>
<dbReference type="Proteomes" id="UP000184514">
    <property type="component" value="Unassembled WGS sequence"/>
</dbReference>
<reference evidence="9 10" key="1">
    <citation type="submission" date="2016-10" db="EMBL/GenBank/DDBJ databases">
        <title>Genome sequence of Planktotalea frisia SH6-1.</title>
        <authorList>
            <person name="Poehlein A."/>
            <person name="Bakenhus I."/>
            <person name="Voget S."/>
            <person name="Brinkhoff T."/>
            <person name="Simon M."/>
        </authorList>
    </citation>
    <scope>NUCLEOTIDE SEQUENCE [LARGE SCALE GENOMIC DNA]</scope>
    <source>
        <strain evidence="9 10">SH6-1</strain>
    </source>
</reference>
<dbReference type="OrthoDB" id="9807402at2"/>
<keyword evidence="6 7" id="KW-0472">Membrane</keyword>
<gene>
    <name evidence="9" type="primary">gsiC_3</name>
    <name evidence="9" type="ORF">PFRI_28680</name>
</gene>
<dbReference type="InterPro" id="IPR045621">
    <property type="entry name" value="BPD_transp_1_N"/>
</dbReference>
<comment type="caution">
    <text evidence="9">The sequence shown here is derived from an EMBL/GenBank/DDBJ whole genome shotgun (WGS) entry which is preliminary data.</text>
</comment>
<protein>
    <submittedName>
        <fullName evidence="9">Glutathione transport system permease protein GsiC</fullName>
    </submittedName>
</protein>
<feature type="transmembrane region" description="Helical" evidence="7">
    <location>
        <begin position="99"/>
        <end position="123"/>
    </location>
</feature>
<keyword evidence="3" id="KW-1003">Cell membrane</keyword>
<name>A0A1L9NUU4_9RHOB</name>
<dbReference type="GO" id="GO:0055085">
    <property type="term" value="P:transmembrane transport"/>
    <property type="evidence" value="ECO:0007669"/>
    <property type="project" value="InterPro"/>
</dbReference>
<dbReference type="SUPFAM" id="SSF161098">
    <property type="entry name" value="MetI-like"/>
    <property type="match status" value="1"/>
</dbReference>
<evidence type="ECO:0000256" key="4">
    <source>
        <dbReference type="ARBA" id="ARBA00022692"/>
    </source>
</evidence>
<feature type="domain" description="ABC transmembrane type-1" evidence="8">
    <location>
        <begin position="95"/>
        <end position="300"/>
    </location>
</feature>
<dbReference type="InterPro" id="IPR035906">
    <property type="entry name" value="MetI-like_sf"/>
</dbReference>
<evidence type="ECO:0000256" key="3">
    <source>
        <dbReference type="ARBA" id="ARBA00022475"/>
    </source>
</evidence>
<sequence>MLAMLLRRLFLGLVTVWIVSMIIFAGVEMLPGDSCTAFLEREAQGKLLENCREAQGLNRPAAERYFDWATSAARGDLGISANGEKSIAELVGDRLGNSLLLAACSLALGVPLAIFLGVVTGLWRDRPVDLAVSTLAIFAMTIPEFVSATVLILIFSVWLGWLPGIVLTSASAPASEFFPEIILPVLVLTMVMTAHILRMVRSSVIEVMVGDYIQMATLKGVPYWRIVFRHALPNALLPAINVVALTIAWLLGGVVVIEVVFNYPGLGRMMIDAISDRDLPVVQAIALIVATVYVCVNLSADILTMFANPRLRTLHMRRG</sequence>
<dbReference type="STRING" id="696762.PFRI_28680"/>
<dbReference type="AlphaFoldDB" id="A0A1L9NUU4"/>
<dbReference type="PANTHER" id="PTHR43163:SF3">
    <property type="entry name" value="PEPTIDE ABC TRANSPORTER PERMEASE PROTEIN"/>
    <property type="match status" value="1"/>
</dbReference>
<comment type="subcellular location">
    <subcellularLocation>
        <location evidence="1 7">Cell membrane</location>
        <topology evidence="1 7">Multi-pass membrane protein</topology>
    </subcellularLocation>
</comment>
<evidence type="ECO:0000313" key="10">
    <source>
        <dbReference type="Proteomes" id="UP000184514"/>
    </source>
</evidence>
<dbReference type="PANTHER" id="PTHR43163">
    <property type="entry name" value="DIPEPTIDE TRANSPORT SYSTEM PERMEASE PROTEIN DPPB-RELATED"/>
    <property type="match status" value="1"/>
</dbReference>
<feature type="transmembrane region" description="Helical" evidence="7">
    <location>
        <begin position="9"/>
        <end position="27"/>
    </location>
</feature>
<dbReference type="RefSeq" id="WP_072631395.1">
    <property type="nucleotide sequence ID" value="NZ_MLCB01000161.1"/>
</dbReference>
<keyword evidence="5 7" id="KW-1133">Transmembrane helix</keyword>
<dbReference type="Pfam" id="PF19300">
    <property type="entry name" value="BPD_transp_1_N"/>
    <property type="match status" value="1"/>
</dbReference>
<dbReference type="Pfam" id="PF00528">
    <property type="entry name" value="BPD_transp_1"/>
    <property type="match status" value="1"/>
</dbReference>
<keyword evidence="4 7" id="KW-0812">Transmembrane</keyword>
<feature type="transmembrane region" description="Helical" evidence="7">
    <location>
        <begin position="281"/>
        <end position="307"/>
    </location>
</feature>
<evidence type="ECO:0000256" key="5">
    <source>
        <dbReference type="ARBA" id="ARBA00022989"/>
    </source>
</evidence>
<feature type="transmembrane region" description="Helical" evidence="7">
    <location>
        <begin position="181"/>
        <end position="200"/>
    </location>
</feature>
<comment type="similarity">
    <text evidence="7">Belongs to the binding-protein-dependent transport system permease family.</text>
</comment>